<dbReference type="Proteomes" id="UP001500567">
    <property type="component" value="Unassembled WGS sequence"/>
</dbReference>
<name>A0ABP7SCM5_9BACT</name>
<evidence type="ECO:0000256" key="2">
    <source>
        <dbReference type="SAM" id="SignalP"/>
    </source>
</evidence>
<dbReference type="InterPro" id="IPR008969">
    <property type="entry name" value="CarboxyPept-like_regulatory"/>
</dbReference>
<reference evidence="4" key="1">
    <citation type="journal article" date="2019" name="Int. J. Syst. Evol. Microbiol.">
        <title>The Global Catalogue of Microorganisms (GCM) 10K type strain sequencing project: providing services to taxonomists for standard genome sequencing and annotation.</title>
        <authorList>
            <consortium name="The Broad Institute Genomics Platform"/>
            <consortium name="The Broad Institute Genome Sequencing Center for Infectious Disease"/>
            <person name="Wu L."/>
            <person name="Ma J."/>
        </authorList>
    </citation>
    <scope>NUCLEOTIDE SEQUENCE [LARGE SCALE GENOMIC DNA]</scope>
    <source>
        <strain evidence="4">JCM 17224</strain>
    </source>
</reference>
<accession>A0ABP7SCM5</accession>
<evidence type="ECO:0008006" key="5">
    <source>
        <dbReference type="Google" id="ProtNLM"/>
    </source>
</evidence>
<proteinExistence type="predicted"/>
<evidence type="ECO:0000256" key="1">
    <source>
        <dbReference type="ARBA" id="ARBA00022729"/>
    </source>
</evidence>
<dbReference type="Gene3D" id="2.60.40.1120">
    <property type="entry name" value="Carboxypeptidase-like, regulatory domain"/>
    <property type="match status" value="1"/>
</dbReference>
<keyword evidence="1 2" id="KW-0732">Signal</keyword>
<dbReference type="PANTHER" id="PTHR30069:SF29">
    <property type="entry name" value="HEMOGLOBIN AND HEMOGLOBIN-HAPTOGLOBIN-BINDING PROTEIN 1-RELATED"/>
    <property type="match status" value="1"/>
</dbReference>
<protein>
    <recommendedName>
        <fullName evidence="5">TonB-dependent receptor</fullName>
    </recommendedName>
</protein>
<dbReference type="PANTHER" id="PTHR30069">
    <property type="entry name" value="TONB-DEPENDENT OUTER MEMBRANE RECEPTOR"/>
    <property type="match status" value="1"/>
</dbReference>
<keyword evidence="4" id="KW-1185">Reference proteome</keyword>
<dbReference type="Pfam" id="PF13715">
    <property type="entry name" value="CarbopepD_reg_2"/>
    <property type="match status" value="1"/>
</dbReference>
<evidence type="ECO:0000313" key="4">
    <source>
        <dbReference type="Proteomes" id="UP001500567"/>
    </source>
</evidence>
<organism evidence="3 4">
    <name type="scientific">Hymenobacter fastidiosus</name>
    <dbReference type="NCBI Taxonomy" id="486264"/>
    <lineage>
        <taxon>Bacteria</taxon>
        <taxon>Pseudomonadati</taxon>
        <taxon>Bacteroidota</taxon>
        <taxon>Cytophagia</taxon>
        <taxon>Cytophagales</taxon>
        <taxon>Hymenobacteraceae</taxon>
        <taxon>Hymenobacter</taxon>
    </lineage>
</organism>
<feature type="signal peptide" evidence="2">
    <location>
        <begin position="1"/>
        <end position="28"/>
    </location>
</feature>
<dbReference type="InterPro" id="IPR039426">
    <property type="entry name" value="TonB-dep_rcpt-like"/>
</dbReference>
<dbReference type="EMBL" id="BAABDJ010000022">
    <property type="protein sequence ID" value="GAA4009901.1"/>
    <property type="molecule type" value="Genomic_DNA"/>
</dbReference>
<dbReference type="SUPFAM" id="SSF49464">
    <property type="entry name" value="Carboxypeptidase regulatory domain-like"/>
    <property type="match status" value="1"/>
</dbReference>
<dbReference type="SUPFAM" id="SSF56935">
    <property type="entry name" value="Porins"/>
    <property type="match status" value="1"/>
</dbReference>
<feature type="chain" id="PRO_5046102061" description="TonB-dependent receptor" evidence="2">
    <location>
        <begin position="29"/>
        <end position="729"/>
    </location>
</feature>
<sequence>MTFLNLLRARRVLRSLAVLCLLAPAAAAQTPPLRGTVADKTTGEKLLGATVRLAGQPATATATDLDGAFALLFAGRPDTLLVSYVGYRTFRLPLAAVPAGPLAVRLVPGGGLALAQVEVTARRPIAEDFIVKELDFLQIVTNPAAAADPLLAVRTLPAATTLDESASISLRGSDPSQTGIYLNNVPIYDAVKFAQLTGIGTFGIFSVDMVKSVLVFPSNPPLEFGNAGAGLISLTSDERQRSRFVQASAGLANSGLLAGQPVGRRGMLKGYVNGQDGQLLRALNPGSFRQLRQFGLLDGGLHFATKTSEYGTLKAYVYGLREQYAYRPTTGGAENYRYRNLRGFYTLSYEQAWSRADLALSQGLSRRRATDALGAYRTTRRGTDYFAAAHYRRYWTERLSTRLGASYDERRLHLAGQFLVGRGEPDAAAPTYTAAFGRGRTLWEVYQYTKLTRGPWVLGAGLRLNALPRPAQPGYASAQLNLRRNLNARSFLNLSGGQYTSFGSPDPTLYGFLRTRVRQLALDYATTSSDPAGATLTAAVYAKQEASVLSTRVLGAEVFGQRTFFKCLRADLAAATVHARPARYDAADPAARALALAQRRYDVRFQLKSTLRLVGKWGELGAFAQYRAGAPFTPVLGTETDPATGAQQPRYPAQLHAAYLPNYFRADVTASKFIRQKTNGNTLVLYAVCSNVLGTRSVSRYTYYSDYTQALPEYFQGRLLYFGLVKTWQ</sequence>
<evidence type="ECO:0000313" key="3">
    <source>
        <dbReference type="EMBL" id="GAA4009901.1"/>
    </source>
</evidence>
<comment type="caution">
    <text evidence="3">The sequence shown here is derived from an EMBL/GenBank/DDBJ whole genome shotgun (WGS) entry which is preliminary data.</text>
</comment>
<gene>
    <name evidence="3" type="ORF">GCM10022408_22590</name>
</gene>